<accession>A0A8S0WLN2</accession>
<protein>
    <recommendedName>
        <fullName evidence="4">F-box domain-containing protein</fullName>
    </recommendedName>
</protein>
<sequence>MGNTGPELMDSLPPTITIHWGGIAHLITSPTLNLLESNGIPSEEEVTLIREAIRRAQEELDNLQREGARRAMQLLFPSGFPDIQLLIDNQRYKGYMSPLSMVESDMRIILNAFIDQHRTLVSPIRRFPPELLIEIFSWVVGESPFPTKHSAAYPHELVSYMPRHSLAFSQTCVYWRQVALSAPELWTSIPFLSWIYPSDSPNANSQGCVYFVKLFLERSKELPIHVRVWLPYSFLHDGNIANASSFEPLRSVLAHARRWITAMVYVSPAIYESLPTLDFSLLHALNLRVVLPTGPGRIREGDYRGHNTVFRSTPRLRKLILDSKPLFPELQDLLLPVTSFVGLPVCVVHLGASPDLVKCEFRGPAGVLSIHDPPRAIRHVRIKSFRLVNTNCTLPLGGEITTTFFRWIRMPNLEVLNIVGPGTIKATPVVVELLVMTLSRPSRLRSFTFHVRDLKRVELHFLLEVMPLLEVLDIWDIPSVCLRRLVLETAEDGNKVVPKFTPRLHSLTIREFSDPDFKIPEKIYDSRRLFVNNPSSSEPPPTPVDHDLTIFLSYRRTCECARYQNIIESWQEVEPGKHAKGSECTMLLGWASYLIKNFLGFDHWRLDCSLEKFDFTGNGRVPAPIINGSWDAEKCDKLLRVVEEYKVKDGRLLEVIKCLPHEVAYS</sequence>
<gene>
    <name evidence="2" type="ORF">AAE3_LOCUS2687</name>
</gene>
<dbReference type="EMBL" id="CACVBS010000029">
    <property type="protein sequence ID" value="CAA7260442.1"/>
    <property type="molecule type" value="Genomic_DNA"/>
</dbReference>
<keyword evidence="1" id="KW-0175">Coiled coil</keyword>
<dbReference type="Gene3D" id="1.20.1280.50">
    <property type="match status" value="1"/>
</dbReference>
<organism evidence="2 3">
    <name type="scientific">Cyclocybe aegerita</name>
    <name type="common">Black poplar mushroom</name>
    <name type="synonym">Agrocybe aegerita</name>
    <dbReference type="NCBI Taxonomy" id="1973307"/>
    <lineage>
        <taxon>Eukaryota</taxon>
        <taxon>Fungi</taxon>
        <taxon>Dikarya</taxon>
        <taxon>Basidiomycota</taxon>
        <taxon>Agaricomycotina</taxon>
        <taxon>Agaricomycetes</taxon>
        <taxon>Agaricomycetidae</taxon>
        <taxon>Agaricales</taxon>
        <taxon>Agaricineae</taxon>
        <taxon>Bolbitiaceae</taxon>
        <taxon>Cyclocybe</taxon>
    </lineage>
</organism>
<proteinExistence type="predicted"/>
<dbReference type="OrthoDB" id="3365698at2759"/>
<comment type="caution">
    <text evidence="2">The sequence shown here is derived from an EMBL/GenBank/DDBJ whole genome shotgun (WGS) entry which is preliminary data.</text>
</comment>
<dbReference type="AlphaFoldDB" id="A0A8S0WLN2"/>
<evidence type="ECO:0000313" key="3">
    <source>
        <dbReference type="Proteomes" id="UP000467700"/>
    </source>
</evidence>
<evidence type="ECO:0008006" key="4">
    <source>
        <dbReference type="Google" id="ProtNLM"/>
    </source>
</evidence>
<dbReference type="Proteomes" id="UP000467700">
    <property type="component" value="Unassembled WGS sequence"/>
</dbReference>
<reference evidence="2 3" key="1">
    <citation type="submission" date="2020-01" db="EMBL/GenBank/DDBJ databases">
        <authorList>
            <person name="Gupta K D."/>
        </authorList>
    </citation>
    <scope>NUCLEOTIDE SEQUENCE [LARGE SCALE GENOMIC DNA]</scope>
</reference>
<feature type="coiled-coil region" evidence="1">
    <location>
        <begin position="46"/>
        <end position="73"/>
    </location>
</feature>
<keyword evidence="3" id="KW-1185">Reference proteome</keyword>
<evidence type="ECO:0000313" key="2">
    <source>
        <dbReference type="EMBL" id="CAA7260442.1"/>
    </source>
</evidence>
<evidence type="ECO:0000256" key="1">
    <source>
        <dbReference type="SAM" id="Coils"/>
    </source>
</evidence>
<name>A0A8S0WLN2_CYCAE</name>